<feature type="compositionally biased region" description="Basic and acidic residues" evidence="1">
    <location>
        <begin position="152"/>
        <end position="179"/>
    </location>
</feature>
<keyword evidence="4" id="KW-1185">Reference proteome</keyword>
<dbReference type="Pfam" id="PF00462">
    <property type="entry name" value="Glutaredoxin"/>
    <property type="match status" value="1"/>
</dbReference>
<dbReference type="EMBL" id="JANAVB010004599">
    <property type="protein sequence ID" value="KAJ6848701.1"/>
    <property type="molecule type" value="Genomic_DNA"/>
</dbReference>
<dbReference type="InterPro" id="IPR002109">
    <property type="entry name" value="Glutaredoxin"/>
</dbReference>
<feature type="compositionally biased region" description="Pro residues" evidence="1">
    <location>
        <begin position="128"/>
        <end position="138"/>
    </location>
</feature>
<feature type="region of interest" description="Disordered" evidence="1">
    <location>
        <begin position="42"/>
        <end position="62"/>
    </location>
</feature>
<sequence>MGCTISKGVEVVAATDVYRPPATSIALFDVNSIDEPWLRKNREKDADRHEEEEEEEKKPMHIPLPLLEKLENYELTPGYSWSEVSKALEDLKPSLRQQNPKVPAPPLPTTAAAVKKQQQQSLALASAPPLPARPPPPEISGLRPVRENSFVIRDREEREKNSDNPKHSWRRRDPLEGYPERPPPGGRQGSVVLYTTTLGGVRRTYEDCDRVRKAVEAVAEDAGVEVDERDVSLHGEFLKEVRELAGGGAAVPRLFVMGRYVGGAEEVAELNETGKLKEMMRWVASRGGRREGSRRDCEGCGNARFVPCLDCSGSCKVLGEDGKEVVRCSNCNENGLVLCPLCH</sequence>
<evidence type="ECO:0000259" key="2">
    <source>
        <dbReference type="Pfam" id="PF00462"/>
    </source>
</evidence>
<evidence type="ECO:0000313" key="4">
    <source>
        <dbReference type="Proteomes" id="UP001140949"/>
    </source>
</evidence>
<reference evidence="3" key="2">
    <citation type="submission" date="2023-04" db="EMBL/GenBank/DDBJ databases">
        <authorList>
            <person name="Bruccoleri R.E."/>
            <person name="Oakeley E.J."/>
            <person name="Faust A.-M."/>
            <person name="Dessus-Babus S."/>
            <person name="Altorfer M."/>
            <person name="Burckhardt D."/>
            <person name="Oertli M."/>
            <person name="Naumann U."/>
            <person name="Petersen F."/>
            <person name="Wong J."/>
        </authorList>
    </citation>
    <scope>NUCLEOTIDE SEQUENCE</scope>
    <source>
        <strain evidence="3">GSM-AAB239-AS_SAM_17_03QT</strain>
        <tissue evidence="3">Leaf</tissue>
    </source>
</reference>
<comment type="caution">
    <text evidence="3">The sequence shown here is derived from an EMBL/GenBank/DDBJ whole genome shotgun (WGS) entry which is preliminary data.</text>
</comment>
<dbReference type="PROSITE" id="PS51354">
    <property type="entry name" value="GLUTAREDOXIN_2"/>
    <property type="match status" value="1"/>
</dbReference>
<evidence type="ECO:0000313" key="3">
    <source>
        <dbReference type="EMBL" id="KAJ6848701.1"/>
    </source>
</evidence>
<dbReference type="SUPFAM" id="SSF52833">
    <property type="entry name" value="Thioredoxin-like"/>
    <property type="match status" value="1"/>
</dbReference>
<dbReference type="Proteomes" id="UP001140949">
    <property type="component" value="Unassembled WGS sequence"/>
</dbReference>
<proteinExistence type="predicted"/>
<feature type="region of interest" description="Disordered" evidence="1">
    <location>
        <begin position="96"/>
        <end position="190"/>
    </location>
</feature>
<protein>
    <recommendedName>
        <fullName evidence="2">Glutaredoxin domain-containing protein</fullName>
    </recommendedName>
</protein>
<dbReference type="InterPro" id="IPR036249">
    <property type="entry name" value="Thioredoxin-like_sf"/>
</dbReference>
<accession>A0AAX6I6T3</accession>
<dbReference type="PANTHER" id="PTHR45669">
    <property type="entry name" value="GLUTAREDOXIN DOMAIN-CONTAINING CYSTEINE-RICH PROTEIN CG12206-RELATED"/>
    <property type="match status" value="1"/>
</dbReference>
<dbReference type="Gene3D" id="3.40.30.10">
    <property type="entry name" value="Glutaredoxin"/>
    <property type="match status" value="1"/>
</dbReference>
<organism evidence="3 4">
    <name type="scientific">Iris pallida</name>
    <name type="common">Sweet iris</name>
    <dbReference type="NCBI Taxonomy" id="29817"/>
    <lineage>
        <taxon>Eukaryota</taxon>
        <taxon>Viridiplantae</taxon>
        <taxon>Streptophyta</taxon>
        <taxon>Embryophyta</taxon>
        <taxon>Tracheophyta</taxon>
        <taxon>Spermatophyta</taxon>
        <taxon>Magnoliopsida</taxon>
        <taxon>Liliopsida</taxon>
        <taxon>Asparagales</taxon>
        <taxon>Iridaceae</taxon>
        <taxon>Iridoideae</taxon>
        <taxon>Irideae</taxon>
        <taxon>Iris</taxon>
    </lineage>
</organism>
<feature type="domain" description="Glutaredoxin" evidence="2">
    <location>
        <begin position="191"/>
        <end position="261"/>
    </location>
</feature>
<dbReference type="CDD" id="cd03031">
    <property type="entry name" value="GRX_GRX_like"/>
    <property type="match status" value="1"/>
</dbReference>
<reference evidence="3" key="1">
    <citation type="journal article" date="2023" name="GigaByte">
        <title>Genome assembly of the bearded iris, Iris pallida Lam.</title>
        <authorList>
            <person name="Bruccoleri R.E."/>
            <person name="Oakeley E.J."/>
            <person name="Faust A.M.E."/>
            <person name="Altorfer M."/>
            <person name="Dessus-Babus S."/>
            <person name="Burckhardt D."/>
            <person name="Oertli M."/>
            <person name="Naumann U."/>
            <person name="Petersen F."/>
            <person name="Wong J."/>
        </authorList>
    </citation>
    <scope>NUCLEOTIDE SEQUENCE</scope>
    <source>
        <strain evidence="3">GSM-AAB239-AS_SAM_17_03QT</strain>
    </source>
</reference>
<dbReference type="Pfam" id="PF23733">
    <property type="entry name" value="GRXCR1-2_C"/>
    <property type="match status" value="1"/>
</dbReference>
<dbReference type="AlphaFoldDB" id="A0AAX6I6T3"/>
<gene>
    <name evidence="3" type="ORF">M6B38_275790</name>
</gene>
<name>A0AAX6I6T3_IRIPA</name>
<feature type="compositionally biased region" description="Low complexity" evidence="1">
    <location>
        <begin position="109"/>
        <end position="127"/>
    </location>
</feature>
<evidence type="ECO:0000256" key="1">
    <source>
        <dbReference type="SAM" id="MobiDB-lite"/>
    </source>
</evidence>
<dbReference type="PANTHER" id="PTHR45669:SF7">
    <property type="entry name" value="F1N19.7"/>
    <property type="match status" value="1"/>
</dbReference>